<dbReference type="AlphaFoldDB" id="A0A194RQA8"/>
<sequence>MMGENEMGYGDYYNYDNSWPVAPPDYGAGLDPSCQYRQPEEDYRYGTYAVSLAPYNMTSRVGRAVTFACPTPIARPPVAEYHRARNPSAAPSQPSRAFEPLIGLETLFADSRATDHLR</sequence>
<evidence type="ECO:0000313" key="2">
    <source>
        <dbReference type="Proteomes" id="UP000053240"/>
    </source>
</evidence>
<proteinExistence type="predicted"/>
<protein>
    <submittedName>
        <fullName evidence="1">Uncharacterized protein</fullName>
    </submittedName>
</protein>
<accession>A0A194RQA8</accession>
<dbReference type="STRING" id="76193.A0A194RQA8"/>
<organism evidence="1 2">
    <name type="scientific">Papilio machaon</name>
    <name type="common">Old World swallowtail butterfly</name>
    <dbReference type="NCBI Taxonomy" id="76193"/>
    <lineage>
        <taxon>Eukaryota</taxon>
        <taxon>Metazoa</taxon>
        <taxon>Ecdysozoa</taxon>
        <taxon>Arthropoda</taxon>
        <taxon>Hexapoda</taxon>
        <taxon>Insecta</taxon>
        <taxon>Pterygota</taxon>
        <taxon>Neoptera</taxon>
        <taxon>Endopterygota</taxon>
        <taxon>Lepidoptera</taxon>
        <taxon>Glossata</taxon>
        <taxon>Ditrysia</taxon>
        <taxon>Papilionoidea</taxon>
        <taxon>Papilionidae</taxon>
        <taxon>Papilioninae</taxon>
        <taxon>Papilio</taxon>
    </lineage>
</organism>
<dbReference type="InParanoid" id="A0A194RQA8"/>
<evidence type="ECO:0000313" key="1">
    <source>
        <dbReference type="EMBL" id="KPJ20053.1"/>
    </source>
</evidence>
<gene>
    <name evidence="1" type="ORF">RR48_07518</name>
</gene>
<dbReference type="EMBL" id="KQ459765">
    <property type="protein sequence ID" value="KPJ20053.1"/>
    <property type="molecule type" value="Genomic_DNA"/>
</dbReference>
<reference evidence="1 2" key="1">
    <citation type="journal article" date="2015" name="Nat. Commun.">
        <title>Outbred genome sequencing and CRISPR/Cas9 gene editing in butterflies.</title>
        <authorList>
            <person name="Li X."/>
            <person name="Fan D."/>
            <person name="Zhang W."/>
            <person name="Liu G."/>
            <person name="Zhang L."/>
            <person name="Zhao L."/>
            <person name="Fang X."/>
            <person name="Chen L."/>
            <person name="Dong Y."/>
            <person name="Chen Y."/>
            <person name="Ding Y."/>
            <person name="Zhao R."/>
            <person name="Feng M."/>
            <person name="Zhu Y."/>
            <person name="Feng Y."/>
            <person name="Jiang X."/>
            <person name="Zhu D."/>
            <person name="Xiang H."/>
            <person name="Feng X."/>
            <person name="Li S."/>
            <person name="Wang J."/>
            <person name="Zhang G."/>
            <person name="Kronforst M.R."/>
            <person name="Wang W."/>
        </authorList>
    </citation>
    <scope>NUCLEOTIDE SEQUENCE [LARGE SCALE GENOMIC DNA]</scope>
    <source>
        <strain evidence="1">Ya'a_city_454_Pm</strain>
        <tissue evidence="1">Whole body</tissue>
    </source>
</reference>
<dbReference type="Proteomes" id="UP000053240">
    <property type="component" value="Unassembled WGS sequence"/>
</dbReference>
<keyword evidence="2" id="KW-1185">Reference proteome</keyword>
<name>A0A194RQA8_PAPMA</name>